<dbReference type="AlphaFoldDB" id="A0A7S9L0U6"/>
<evidence type="ECO:0000313" key="3">
    <source>
        <dbReference type="EMBL" id="QPH40425.1"/>
    </source>
</evidence>
<feature type="chain" id="PRO_5032857497" description="Lipoprotein" evidence="2">
    <location>
        <begin position="21"/>
        <end position="63"/>
    </location>
</feature>
<dbReference type="KEGG" id="pex:IZT61_03850"/>
<keyword evidence="2" id="KW-0732">Signal</keyword>
<dbReference type="EMBL" id="CP064939">
    <property type="protein sequence ID" value="QPH40425.1"/>
    <property type="molecule type" value="Genomic_DNA"/>
</dbReference>
<evidence type="ECO:0000313" key="4">
    <source>
        <dbReference type="Proteomes" id="UP000594759"/>
    </source>
</evidence>
<dbReference type="Proteomes" id="UP000594759">
    <property type="component" value="Chromosome"/>
</dbReference>
<evidence type="ECO:0000256" key="2">
    <source>
        <dbReference type="SAM" id="SignalP"/>
    </source>
</evidence>
<gene>
    <name evidence="3" type="ORF">IZT61_03850</name>
</gene>
<accession>A0A7S9L0U6</accession>
<sequence>MKVLRTYSIMALLASSLAIACTNPSDRVVKGNSYKDEEDTTKKKKDSIQPQERVNPEDTIRRY</sequence>
<proteinExistence type="predicted"/>
<evidence type="ECO:0008006" key="5">
    <source>
        <dbReference type="Google" id="ProtNLM"/>
    </source>
</evidence>
<protein>
    <recommendedName>
        <fullName evidence="5">Lipoprotein</fullName>
    </recommendedName>
</protein>
<feature type="compositionally biased region" description="Basic and acidic residues" evidence="1">
    <location>
        <begin position="54"/>
        <end position="63"/>
    </location>
</feature>
<keyword evidence="4" id="KW-1185">Reference proteome</keyword>
<name>A0A7S9L0U6_9SPHI</name>
<feature type="signal peptide" evidence="2">
    <location>
        <begin position="1"/>
        <end position="20"/>
    </location>
</feature>
<dbReference type="PROSITE" id="PS51257">
    <property type="entry name" value="PROKAR_LIPOPROTEIN"/>
    <property type="match status" value="1"/>
</dbReference>
<dbReference type="RefSeq" id="WP_196099879.1">
    <property type="nucleotide sequence ID" value="NZ_CP064939.1"/>
</dbReference>
<reference evidence="3 4" key="1">
    <citation type="submission" date="2020-11" db="EMBL/GenBank/DDBJ databases">
        <title>Pedobacter endophytica, an endophytic bacteria isolated form Carex pumila.</title>
        <authorList>
            <person name="Peng Y."/>
            <person name="Jiang L."/>
            <person name="Lee J."/>
        </authorList>
    </citation>
    <scope>NUCLEOTIDE SEQUENCE [LARGE SCALE GENOMIC DNA]</scope>
    <source>
        <strain evidence="3 4">JBR3-12</strain>
    </source>
</reference>
<feature type="region of interest" description="Disordered" evidence="1">
    <location>
        <begin position="28"/>
        <end position="63"/>
    </location>
</feature>
<evidence type="ECO:0000256" key="1">
    <source>
        <dbReference type="SAM" id="MobiDB-lite"/>
    </source>
</evidence>
<organism evidence="3 4">
    <name type="scientific">Pedobacter endophyticus</name>
    <dbReference type="NCBI Taxonomy" id="2789740"/>
    <lineage>
        <taxon>Bacteria</taxon>
        <taxon>Pseudomonadati</taxon>
        <taxon>Bacteroidota</taxon>
        <taxon>Sphingobacteriia</taxon>
        <taxon>Sphingobacteriales</taxon>
        <taxon>Sphingobacteriaceae</taxon>
        <taxon>Pedobacter</taxon>
    </lineage>
</organism>